<dbReference type="PIRSF" id="PIRSF038991">
    <property type="entry name" value="Protein_AbrB"/>
    <property type="match status" value="1"/>
</dbReference>
<feature type="transmembrane region" description="Helical" evidence="1">
    <location>
        <begin position="237"/>
        <end position="255"/>
    </location>
</feature>
<dbReference type="NCBIfam" id="TIGR03082">
    <property type="entry name" value="Gneg_AbrB_dup"/>
    <property type="match status" value="2"/>
</dbReference>
<feature type="transmembrane region" description="Helical" evidence="1">
    <location>
        <begin position="185"/>
        <end position="203"/>
    </location>
</feature>
<feature type="transmembrane region" description="Helical" evidence="1">
    <location>
        <begin position="36"/>
        <end position="56"/>
    </location>
</feature>
<protein>
    <recommendedName>
        <fullName evidence="4">Ammonia monooxygenase</fullName>
    </recommendedName>
</protein>
<keyword evidence="1" id="KW-0472">Membrane</keyword>
<dbReference type="EMBL" id="JACHFM010000003">
    <property type="protein sequence ID" value="MBB5223040.1"/>
    <property type="molecule type" value="Genomic_DNA"/>
</dbReference>
<dbReference type="Proteomes" id="UP000549457">
    <property type="component" value="Unassembled WGS sequence"/>
</dbReference>
<dbReference type="Pfam" id="PF05145">
    <property type="entry name" value="AbrB"/>
    <property type="match status" value="1"/>
</dbReference>
<gene>
    <name evidence="2" type="ORF">HNP73_002987</name>
</gene>
<feature type="transmembrane region" description="Helical" evidence="1">
    <location>
        <begin position="12"/>
        <end position="30"/>
    </location>
</feature>
<feature type="transmembrane region" description="Helical" evidence="1">
    <location>
        <begin position="267"/>
        <end position="290"/>
    </location>
</feature>
<evidence type="ECO:0000313" key="2">
    <source>
        <dbReference type="EMBL" id="MBB5223040.1"/>
    </source>
</evidence>
<dbReference type="AlphaFoldDB" id="A0A840SQK9"/>
<reference evidence="2 3" key="1">
    <citation type="submission" date="2020-08" db="EMBL/GenBank/DDBJ databases">
        <title>Genomic Encyclopedia of Type Strains, Phase IV (KMG-IV): sequencing the most valuable type-strain genomes for metagenomic binning, comparative biology and taxonomic classification.</title>
        <authorList>
            <person name="Goeker M."/>
        </authorList>
    </citation>
    <scope>NUCLEOTIDE SEQUENCE [LARGE SCALE GENOMIC DNA]</scope>
    <source>
        <strain evidence="2 3">DSM 101730</strain>
    </source>
</reference>
<organism evidence="2 3">
    <name type="scientific">Amaricoccus macauensis</name>
    <dbReference type="NCBI Taxonomy" id="57001"/>
    <lineage>
        <taxon>Bacteria</taxon>
        <taxon>Pseudomonadati</taxon>
        <taxon>Pseudomonadota</taxon>
        <taxon>Alphaproteobacteria</taxon>
        <taxon>Rhodobacterales</taxon>
        <taxon>Paracoccaceae</taxon>
        <taxon>Amaricoccus</taxon>
    </lineage>
</organism>
<dbReference type="InterPro" id="IPR017516">
    <property type="entry name" value="AbrB_dup"/>
</dbReference>
<evidence type="ECO:0000256" key="1">
    <source>
        <dbReference type="SAM" id="Phobius"/>
    </source>
</evidence>
<sequence>MPPALTPKSLVWPLLTAAIATCGGAIFTALGMPTSWLMGAMFATAVGALAGLPLDLPPRLREVAFLFLGISIGSSVTPESVRAMLDWPVSLALLFISVAATMYASSSYLRRVHGWDDATARFASMPGAFSSVAAIASTSRADIPRVMLAQSSRIFILVALMPLVISLVNGGLTTSAAPGSGVSNSLTEVLVISASGLVLALLLNRLGVPAGSLLGAMLASATLHATGVVHGRFPQPLLIFGFVATGAVIGARFRGTTLATIARTMPGAIASVLIALVISAGIAAFGAWVLDAPFGQIWLAYAPGGVEAMSAMALVLNLEPAFVGGHHLLRIIGLSFVSPFWFRKSRRPT</sequence>
<comment type="caution">
    <text evidence="2">The sequence shown here is derived from an EMBL/GenBank/DDBJ whole genome shotgun (WGS) entry which is preliminary data.</text>
</comment>
<dbReference type="RefSeq" id="WP_184151215.1">
    <property type="nucleotide sequence ID" value="NZ_JACHFM010000003.1"/>
</dbReference>
<feature type="transmembrane region" description="Helical" evidence="1">
    <location>
        <begin position="87"/>
        <end position="105"/>
    </location>
</feature>
<dbReference type="GO" id="GO:0016020">
    <property type="term" value="C:membrane"/>
    <property type="evidence" value="ECO:0007669"/>
    <property type="project" value="InterPro"/>
</dbReference>
<keyword evidence="1" id="KW-0812">Transmembrane</keyword>
<feature type="transmembrane region" description="Helical" evidence="1">
    <location>
        <begin position="210"/>
        <end position="231"/>
    </location>
</feature>
<dbReference type="PANTHER" id="PTHR38457:SF1">
    <property type="entry name" value="REGULATOR ABRB-RELATED"/>
    <property type="match status" value="1"/>
</dbReference>
<proteinExistence type="predicted"/>
<feature type="transmembrane region" description="Helical" evidence="1">
    <location>
        <begin position="154"/>
        <end position="173"/>
    </location>
</feature>
<dbReference type="PANTHER" id="PTHR38457">
    <property type="entry name" value="REGULATOR ABRB-RELATED"/>
    <property type="match status" value="1"/>
</dbReference>
<feature type="transmembrane region" description="Helical" evidence="1">
    <location>
        <begin position="321"/>
        <end position="342"/>
    </location>
</feature>
<dbReference type="InterPro" id="IPR007820">
    <property type="entry name" value="AbrB_fam"/>
</dbReference>
<keyword evidence="3" id="KW-1185">Reference proteome</keyword>
<name>A0A840SQK9_9RHOB</name>
<evidence type="ECO:0008006" key="4">
    <source>
        <dbReference type="Google" id="ProtNLM"/>
    </source>
</evidence>
<accession>A0A840SQK9</accession>
<keyword evidence="1" id="KW-1133">Transmembrane helix</keyword>
<evidence type="ECO:0000313" key="3">
    <source>
        <dbReference type="Proteomes" id="UP000549457"/>
    </source>
</evidence>
<dbReference type="GO" id="GO:0010468">
    <property type="term" value="P:regulation of gene expression"/>
    <property type="evidence" value="ECO:0007669"/>
    <property type="project" value="InterPro"/>
</dbReference>